<gene>
    <name evidence="2" type="ORF">KL86DYS1_31637</name>
</gene>
<proteinExistence type="predicted"/>
<keyword evidence="1" id="KW-0812">Transmembrane</keyword>
<name>A0A212K734_9BACT</name>
<keyword evidence="1" id="KW-1133">Transmembrane helix</keyword>
<feature type="transmembrane region" description="Helical" evidence="1">
    <location>
        <begin position="112"/>
        <end position="136"/>
    </location>
</feature>
<evidence type="ECO:0000256" key="1">
    <source>
        <dbReference type="SAM" id="Phobius"/>
    </source>
</evidence>
<dbReference type="EMBL" id="FLUM01000003">
    <property type="protein sequence ID" value="SBW07325.1"/>
    <property type="molecule type" value="Genomic_DNA"/>
</dbReference>
<organism evidence="2">
    <name type="scientific">uncultured Dysgonomonas sp</name>
    <dbReference type="NCBI Taxonomy" id="206096"/>
    <lineage>
        <taxon>Bacteria</taxon>
        <taxon>Pseudomonadati</taxon>
        <taxon>Bacteroidota</taxon>
        <taxon>Bacteroidia</taxon>
        <taxon>Bacteroidales</taxon>
        <taxon>Dysgonomonadaceae</taxon>
        <taxon>Dysgonomonas</taxon>
        <taxon>environmental samples</taxon>
    </lineage>
</organism>
<keyword evidence="1" id="KW-0472">Membrane</keyword>
<evidence type="ECO:0000313" key="2">
    <source>
        <dbReference type="EMBL" id="SBW07325.1"/>
    </source>
</evidence>
<sequence length="443" mass="52436">MSNLFYSIFRRKPKEDEPQKTNQFFLLSRLHRALKNGYPFTEHPDVPILMKDNAYKKFYKEKLNDIFDYNKKLKNEKAGLLQTISAIFAIATTIITIVAFFSPTLIKFEKDTLVFCVVLVNLALILFFCITLILVWNDKKNYSYYYEELLKNYVLILEADNKVEQIKVENLNKAIDFLQLTNFNIQTIISHDIHFLNEKLRDLDYYTYNKSLKNMDQDKILSILMEYLDKLCVITRKINLFDYKTDTITEAGYSSCIKLLNKKHIFSQVPLNDLEFKTLVRSTRPNTSKYRRRLTEIGAKYDNVYEKVVDNENLEQIISNKLLFSYIPDFNNMYNDNKVKHSHPESTKYYSSSIVYPIIYRVEEQKSFILGFLCFEHEKPNAFPSCKERSTFNKLWEDFCCSQLDILSIFMARLVETTEKKKLNLNTTLALGKLRSINFEKYD</sequence>
<feature type="transmembrane region" description="Helical" evidence="1">
    <location>
        <begin position="80"/>
        <end position="106"/>
    </location>
</feature>
<dbReference type="AlphaFoldDB" id="A0A212K734"/>
<protein>
    <submittedName>
        <fullName evidence="2">Uncharacterized protein</fullName>
    </submittedName>
</protein>
<accession>A0A212K734</accession>
<dbReference type="RefSeq" id="WP_296944665.1">
    <property type="nucleotide sequence ID" value="NZ_LT599032.1"/>
</dbReference>
<reference evidence="2" key="1">
    <citation type="submission" date="2016-04" db="EMBL/GenBank/DDBJ databases">
        <authorList>
            <person name="Evans L.H."/>
            <person name="Alamgir A."/>
            <person name="Owens N."/>
            <person name="Weber N.D."/>
            <person name="Virtaneva K."/>
            <person name="Barbian K."/>
            <person name="Babar A."/>
            <person name="Rosenke K."/>
        </authorList>
    </citation>
    <scope>NUCLEOTIDE SEQUENCE</scope>
    <source>
        <strain evidence="2">86-1</strain>
    </source>
</reference>